<evidence type="ECO:0000256" key="1">
    <source>
        <dbReference type="SAM" id="Phobius"/>
    </source>
</evidence>
<dbReference type="Proteomes" id="UP000595897">
    <property type="component" value="Chromosome"/>
</dbReference>
<organism evidence="2 3">
    <name type="scientific">Anaeromicropila herbilytica</name>
    <dbReference type="NCBI Taxonomy" id="2785025"/>
    <lineage>
        <taxon>Bacteria</taxon>
        <taxon>Bacillati</taxon>
        <taxon>Bacillota</taxon>
        <taxon>Clostridia</taxon>
        <taxon>Lachnospirales</taxon>
        <taxon>Lachnospiraceae</taxon>
        <taxon>Anaeromicropila</taxon>
    </lineage>
</organism>
<dbReference type="SUPFAM" id="SSF89260">
    <property type="entry name" value="Collagen-binding domain"/>
    <property type="match status" value="3"/>
</dbReference>
<dbReference type="EMBL" id="AP024169">
    <property type="protein sequence ID" value="BCN29556.1"/>
    <property type="molecule type" value="Genomic_DNA"/>
</dbReference>
<keyword evidence="3" id="KW-1185">Reference proteome</keyword>
<name>A0A7R7IC69_9FIRM</name>
<proteinExistence type="predicted"/>
<dbReference type="AlphaFoldDB" id="A0A7R7IC69"/>
<gene>
    <name evidence="2" type="ORF">bsdtb5_08510</name>
</gene>
<keyword evidence="1" id="KW-0812">Transmembrane</keyword>
<reference evidence="2 3" key="1">
    <citation type="submission" date="2020-11" db="EMBL/GenBank/DDBJ databases">
        <title>Draft genome sequencing of a Lachnospiraceae strain isolated from anoxic soil subjected to BSD treatment.</title>
        <authorList>
            <person name="Uek A."/>
            <person name="Tonouchi A."/>
        </authorList>
    </citation>
    <scope>NUCLEOTIDE SEQUENCE [LARGE SCALE GENOMIC DNA]</scope>
    <source>
        <strain evidence="2 3">TB5</strain>
    </source>
</reference>
<dbReference type="Gene3D" id="2.60.120.380">
    <property type="match status" value="3"/>
</dbReference>
<evidence type="ECO:0000313" key="2">
    <source>
        <dbReference type="EMBL" id="BCN29556.1"/>
    </source>
</evidence>
<dbReference type="KEGG" id="ahb:bsdtb5_08510"/>
<keyword evidence="1" id="KW-0472">Membrane</keyword>
<dbReference type="RefSeq" id="WP_271714826.1">
    <property type="nucleotide sequence ID" value="NZ_AP024169.1"/>
</dbReference>
<feature type="transmembrane region" description="Helical" evidence="1">
    <location>
        <begin position="7"/>
        <end position="27"/>
    </location>
</feature>
<protein>
    <submittedName>
        <fullName evidence="2">Uncharacterized protein</fullName>
    </submittedName>
</protein>
<keyword evidence="1" id="KW-1133">Transmembrane helix</keyword>
<sequence>MNKKYKNALGIIIIMSLIVTIIPYNIVSAEGLNYNLSSQLELNKQVTGELKSIDDINYYKFTTTSNDSFYEIELRNSEATDGVNLYLYSENDSTTQSYYLSASKSGIDSNVQKLERNHTYYIVVKSDIYCSSIGKYKIMVNEIKDDVPDTYKDSVSLPLNKKKTYTLDADGDTDIFKFETTKNDSFYNIELSNSEANDEIRVELYYSDDLTTELTRIYASKSISASKGLKLSKKHTYYLIVQKDTDTSVEGKYKLKISEIKDDAPDSFNKCVSIPLNKKKTYKLDMDGDIDFFKFKTSKKGTYTLTLANKSANDLISTQIYSEKDVTQVLGDMYVFTTSKSSKTFKLKANHTYYMSVSEFSEYDNVRGAYSITINNK</sequence>
<evidence type="ECO:0000313" key="3">
    <source>
        <dbReference type="Proteomes" id="UP000595897"/>
    </source>
</evidence>
<accession>A0A7R7IC69</accession>